<organism evidence="1">
    <name type="scientific">Lacrimispora sp. BS-2</name>
    <dbReference type="NCBI Taxonomy" id="3151850"/>
    <lineage>
        <taxon>Bacteria</taxon>
        <taxon>Bacillati</taxon>
        <taxon>Bacillota</taxon>
        <taxon>Clostridia</taxon>
        <taxon>Lachnospirales</taxon>
        <taxon>Lachnospiraceae</taxon>
        <taxon>Lacrimispora</taxon>
    </lineage>
</organism>
<proteinExistence type="predicted"/>
<gene>
    <name evidence="1" type="ORF">ABFV83_10060</name>
</gene>
<sequence length="142" mass="16375">MLGKMWNHIKELVRGNECGGSMRGDYVQLYLEKKTGKIIPGTQGFYGGFGGYSSVYKIYQNYDKDSYIYLQWIGQGSGNFTYNDDFLLKSAHLFYDGNDVLAKDHILETEYMAAYYINDVLASAEDFNKELEKYTFVPMKLK</sequence>
<dbReference type="EMBL" id="CP157940">
    <property type="protein sequence ID" value="XBS56106.1"/>
    <property type="molecule type" value="Genomic_DNA"/>
</dbReference>
<protein>
    <submittedName>
        <fullName evidence="1">Uncharacterized protein</fullName>
    </submittedName>
</protein>
<dbReference type="RefSeq" id="WP_349948734.1">
    <property type="nucleotide sequence ID" value="NZ_CP157940.1"/>
</dbReference>
<dbReference type="AlphaFoldDB" id="A0AAU7PWK6"/>
<name>A0AAU7PWK6_9FIRM</name>
<reference evidence="1" key="1">
    <citation type="submission" date="2024-06" db="EMBL/GenBank/DDBJ databases">
        <title>Lacrimispora cavernae sp. nov., a novel anaerobe isolated from bat guano pile inside a cave.</title>
        <authorList>
            <person name="Miller S.L."/>
            <person name="Lu N."/>
            <person name="King J."/>
            <person name="Sankaranarayanan K."/>
            <person name="Lawson P.A."/>
        </authorList>
    </citation>
    <scope>NUCLEOTIDE SEQUENCE</scope>
    <source>
        <strain evidence="1">BS-2</strain>
    </source>
</reference>
<evidence type="ECO:0000313" key="1">
    <source>
        <dbReference type="EMBL" id="XBS56106.1"/>
    </source>
</evidence>
<accession>A0AAU7PWK6</accession>